<accession>A0ABP4X807</accession>
<dbReference type="InterPro" id="IPR000835">
    <property type="entry name" value="HTH_MarR-typ"/>
</dbReference>
<feature type="region of interest" description="Disordered" evidence="1">
    <location>
        <begin position="1"/>
        <end position="34"/>
    </location>
</feature>
<protein>
    <recommendedName>
        <fullName evidence="2">HTH marR-type domain-containing protein</fullName>
    </recommendedName>
</protein>
<dbReference type="CDD" id="cd00090">
    <property type="entry name" value="HTH_ARSR"/>
    <property type="match status" value="1"/>
</dbReference>
<dbReference type="Gene3D" id="1.10.10.10">
    <property type="entry name" value="Winged helix-like DNA-binding domain superfamily/Winged helix DNA-binding domain"/>
    <property type="match status" value="1"/>
</dbReference>
<reference evidence="4" key="1">
    <citation type="journal article" date="2019" name="Int. J. Syst. Evol. Microbiol.">
        <title>The Global Catalogue of Microorganisms (GCM) 10K type strain sequencing project: providing services to taxonomists for standard genome sequencing and annotation.</title>
        <authorList>
            <consortium name="The Broad Institute Genomics Platform"/>
            <consortium name="The Broad Institute Genome Sequencing Center for Infectious Disease"/>
            <person name="Wu L."/>
            <person name="Ma J."/>
        </authorList>
    </citation>
    <scope>NUCLEOTIDE SEQUENCE [LARGE SCALE GENOMIC DNA]</scope>
    <source>
        <strain evidence="4">JCM 14735</strain>
    </source>
</reference>
<name>A0ABP4X807_9MICC</name>
<dbReference type="Pfam" id="PF12802">
    <property type="entry name" value="MarR_2"/>
    <property type="match status" value="1"/>
</dbReference>
<dbReference type="RefSeq" id="WP_344123841.1">
    <property type="nucleotide sequence ID" value="NZ_BAAAOA010000046.1"/>
</dbReference>
<dbReference type="EMBL" id="BAAAOA010000046">
    <property type="protein sequence ID" value="GAA1770177.1"/>
    <property type="molecule type" value="Genomic_DNA"/>
</dbReference>
<dbReference type="InterPro" id="IPR036390">
    <property type="entry name" value="WH_DNA-bd_sf"/>
</dbReference>
<feature type="domain" description="HTH marR-type" evidence="2">
    <location>
        <begin position="41"/>
        <end position="90"/>
    </location>
</feature>
<comment type="caution">
    <text evidence="3">The sequence shown here is derived from an EMBL/GenBank/DDBJ whole genome shotgun (WGS) entry which is preliminary data.</text>
</comment>
<evidence type="ECO:0000313" key="4">
    <source>
        <dbReference type="Proteomes" id="UP001501204"/>
    </source>
</evidence>
<proteinExistence type="predicted"/>
<evidence type="ECO:0000259" key="2">
    <source>
        <dbReference type="Pfam" id="PF12802"/>
    </source>
</evidence>
<evidence type="ECO:0000256" key="1">
    <source>
        <dbReference type="SAM" id="MobiDB-lite"/>
    </source>
</evidence>
<sequence>MTRSTRPDTTEPSSAPRRPPAEDGTQHLHPVQRPPWTLLTNHGHVLLAVAGSPDARVSEIAARVGITVRATLAILKDLEDAGYLTRQRVGRRSHYTVDRHQHFRHPATADHEVDELLAIFSPAPSEPAQTGA</sequence>
<organism evidence="3 4">
    <name type="scientific">Kocuria aegyptia</name>
    <dbReference type="NCBI Taxonomy" id="330943"/>
    <lineage>
        <taxon>Bacteria</taxon>
        <taxon>Bacillati</taxon>
        <taxon>Actinomycetota</taxon>
        <taxon>Actinomycetes</taxon>
        <taxon>Micrococcales</taxon>
        <taxon>Micrococcaceae</taxon>
        <taxon>Kocuria</taxon>
    </lineage>
</organism>
<gene>
    <name evidence="3" type="ORF">GCM10009767_30050</name>
</gene>
<evidence type="ECO:0000313" key="3">
    <source>
        <dbReference type="EMBL" id="GAA1770177.1"/>
    </source>
</evidence>
<dbReference type="InterPro" id="IPR036388">
    <property type="entry name" value="WH-like_DNA-bd_sf"/>
</dbReference>
<keyword evidence="4" id="KW-1185">Reference proteome</keyword>
<dbReference type="Proteomes" id="UP001501204">
    <property type="component" value="Unassembled WGS sequence"/>
</dbReference>
<dbReference type="SUPFAM" id="SSF46785">
    <property type="entry name" value="Winged helix' DNA-binding domain"/>
    <property type="match status" value="1"/>
</dbReference>
<dbReference type="InterPro" id="IPR011991">
    <property type="entry name" value="ArsR-like_HTH"/>
</dbReference>